<evidence type="ECO:0000256" key="2">
    <source>
        <dbReference type="ARBA" id="ARBA00023125"/>
    </source>
</evidence>
<reference evidence="6" key="1">
    <citation type="submission" date="2015-07" db="EMBL/GenBank/DDBJ databases">
        <title>Draft genome sequence of a Pseudoalteromonas rubra strain, OCN096, isolated from Kaneohe Bay, Oahu, Hawaii.</title>
        <authorList>
            <person name="Beurmann S."/>
            <person name="Ushijima B."/>
            <person name="Belcaid M."/>
            <person name="Callahan S.M."/>
            <person name="Aeby G.S."/>
        </authorList>
    </citation>
    <scope>NUCLEOTIDE SEQUENCE [LARGE SCALE GENOMIC DNA]</scope>
    <source>
        <strain evidence="6">OCN096</strain>
    </source>
</reference>
<accession>A0A0L0EPV7</accession>
<protein>
    <recommendedName>
        <fullName evidence="4">HTH araC/xylS-type domain-containing protein</fullName>
    </recommendedName>
</protein>
<evidence type="ECO:0000313" key="6">
    <source>
        <dbReference type="Proteomes" id="UP000036850"/>
    </source>
</evidence>
<dbReference type="SMART" id="SM00342">
    <property type="entry name" value="HTH_ARAC"/>
    <property type="match status" value="1"/>
</dbReference>
<dbReference type="PANTHER" id="PTHR46796:SF13">
    <property type="entry name" value="HTH-TYPE TRANSCRIPTIONAL ACTIVATOR RHAS"/>
    <property type="match status" value="1"/>
</dbReference>
<dbReference type="Gene3D" id="1.10.10.60">
    <property type="entry name" value="Homeodomain-like"/>
    <property type="match status" value="2"/>
</dbReference>
<keyword evidence="3" id="KW-0804">Transcription</keyword>
<dbReference type="SUPFAM" id="SSF51182">
    <property type="entry name" value="RmlC-like cupins"/>
    <property type="match status" value="1"/>
</dbReference>
<evidence type="ECO:0000256" key="3">
    <source>
        <dbReference type="ARBA" id="ARBA00023163"/>
    </source>
</evidence>
<feature type="domain" description="HTH araC/xylS-type" evidence="4">
    <location>
        <begin position="163"/>
        <end position="261"/>
    </location>
</feature>
<evidence type="ECO:0000256" key="1">
    <source>
        <dbReference type="ARBA" id="ARBA00023015"/>
    </source>
</evidence>
<gene>
    <name evidence="5" type="ORF">AC626_16835</name>
</gene>
<dbReference type="SUPFAM" id="SSF46689">
    <property type="entry name" value="Homeodomain-like"/>
    <property type="match status" value="2"/>
</dbReference>
<dbReference type="GO" id="GO:0043565">
    <property type="term" value="F:sequence-specific DNA binding"/>
    <property type="evidence" value="ECO:0007669"/>
    <property type="project" value="InterPro"/>
</dbReference>
<proteinExistence type="predicted"/>
<dbReference type="InterPro" id="IPR014710">
    <property type="entry name" value="RmlC-like_jellyroll"/>
</dbReference>
<dbReference type="GO" id="GO:0003700">
    <property type="term" value="F:DNA-binding transcription factor activity"/>
    <property type="evidence" value="ECO:0007669"/>
    <property type="project" value="InterPro"/>
</dbReference>
<keyword evidence="1" id="KW-0805">Transcription regulation</keyword>
<dbReference type="PATRIC" id="fig|43658.6.peg.1242"/>
<comment type="caution">
    <text evidence="5">The sequence shown here is derived from an EMBL/GenBank/DDBJ whole genome shotgun (WGS) entry which is preliminary data.</text>
</comment>
<dbReference type="InterPro" id="IPR011051">
    <property type="entry name" value="RmlC_Cupin_sf"/>
</dbReference>
<dbReference type="InterPro" id="IPR050204">
    <property type="entry name" value="AraC_XylS_family_regulators"/>
</dbReference>
<evidence type="ECO:0000259" key="4">
    <source>
        <dbReference type="PROSITE" id="PS01124"/>
    </source>
</evidence>
<dbReference type="Pfam" id="PF12833">
    <property type="entry name" value="HTH_18"/>
    <property type="match status" value="1"/>
</dbReference>
<dbReference type="Proteomes" id="UP000036850">
    <property type="component" value="Unassembled WGS sequence"/>
</dbReference>
<dbReference type="AlphaFoldDB" id="A0A0L0EPV7"/>
<dbReference type="PROSITE" id="PS01124">
    <property type="entry name" value="HTH_ARAC_FAMILY_2"/>
    <property type="match status" value="1"/>
</dbReference>
<dbReference type="InterPro" id="IPR003313">
    <property type="entry name" value="AraC-bd"/>
</dbReference>
<dbReference type="Gene3D" id="2.60.120.10">
    <property type="entry name" value="Jelly Rolls"/>
    <property type="match status" value="1"/>
</dbReference>
<sequence>MTNHVAACGQMKVATLEQEPHGTHSESVLSYIRSGSLDMLHGETFTATQGMFVLVPGGMPHTLLSGSDLHVHWMSFCPDCLGLTPESSLLQPFQQVRLGALPALALSGERVEFVQTLYQEFEAALQHALPLDVMKSFVFLLLHEVSLAQQPVSWRAGMHPKVVAALSYIESQGLKPVSLQDVASAVFVSAPYLATLFKRETGYSVGQWLIKKRLGEACNRLLHTHTPIAALVEELGWSDTTHFIRQFKAAYGVTPALWRRQHSQAAKSR</sequence>
<name>A0A0L0EPV7_9GAMM</name>
<dbReference type="EMBL" id="LFZX01000148">
    <property type="protein sequence ID" value="KNC66449.1"/>
    <property type="molecule type" value="Genomic_DNA"/>
</dbReference>
<keyword evidence="2" id="KW-0238">DNA-binding</keyword>
<evidence type="ECO:0000313" key="5">
    <source>
        <dbReference type="EMBL" id="KNC66449.1"/>
    </source>
</evidence>
<dbReference type="PANTHER" id="PTHR46796">
    <property type="entry name" value="HTH-TYPE TRANSCRIPTIONAL ACTIVATOR RHAS-RELATED"/>
    <property type="match status" value="1"/>
</dbReference>
<dbReference type="InterPro" id="IPR009057">
    <property type="entry name" value="Homeodomain-like_sf"/>
</dbReference>
<dbReference type="OrthoDB" id="5949386at2"/>
<dbReference type="CDD" id="cd02208">
    <property type="entry name" value="cupin_RmlC-like"/>
    <property type="match status" value="1"/>
</dbReference>
<dbReference type="InterPro" id="IPR018060">
    <property type="entry name" value="HTH_AraC"/>
</dbReference>
<organism evidence="5 6">
    <name type="scientific">Pseudoalteromonas rubra</name>
    <dbReference type="NCBI Taxonomy" id="43658"/>
    <lineage>
        <taxon>Bacteria</taxon>
        <taxon>Pseudomonadati</taxon>
        <taxon>Pseudomonadota</taxon>
        <taxon>Gammaproteobacteria</taxon>
        <taxon>Alteromonadales</taxon>
        <taxon>Pseudoalteromonadaceae</taxon>
        <taxon>Pseudoalteromonas</taxon>
    </lineage>
</organism>
<dbReference type="Pfam" id="PF02311">
    <property type="entry name" value="AraC_binding"/>
    <property type="match status" value="1"/>
</dbReference>